<dbReference type="Proteomes" id="UP000008525">
    <property type="component" value="Chromosome"/>
</dbReference>
<dbReference type="Pfam" id="PF21070">
    <property type="entry name" value="IcmF_helical"/>
    <property type="match status" value="1"/>
</dbReference>
<feature type="transmembrane region" description="Helical" evidence="1">
    <location>
        <begin position="65"/>
        <end position="88"/>
    </location>
</feature>
<dbReference type="InterPro" id="IPR053156">
    <property type="entry name" value="T6SS_TssM-like"/>
</dbReference>
<evidence type="ECO:0000259" key="3">
    <source>
        <dbReference type="Pfam" id="PF06761"/>
    </source>
</evidence>
<keyword evidence="1" id="KW-0472">Membrane</keyword>
<sequence length="1145" mass="127901">MGDRGVAIRFPTGGIIVVPGLNRLRPRSVSGPAIVMTVAVVVALCTFIHRKPALLGVEPGSSQQMYWMAGVIAAGVVFLIIMGVYHLLNRHAAVQNFELRRQLAAGDDYRAVTTKKADSRHPAMVELAAFLRDRYGPFWRRNVRLLLVTGEPEQAEAIAPGLTGQHWLEGDHTVLIYGGRPSAEPDVTLLTALKKLRRSRPLDGIIWALTEEQSRQTAQLDKGWRELINGGKRLGFQAPLYLWQVCDNGDYQAGRPLQSVGCLLPERCTPEQLTAMLEAHTLPLTEQGMSQLLADNRHDFLLRLAHTLAERGIAHWQSVLKPLLAGGAFSSLRLRGLMFSPPLTAVPEAAPHAWLPSQVWAGVTGDNARGRAVGFPWLRAALMSAVCVLAIWGAGMTTSFFANCALVQETSIQTARALDTRLPQAEQLVALHTLQGELERLQYRIREGAPWYQRFGLERNQQLLAAAFPGYAQAANRLVRDVAVDHLQQQLNAFVALPPNSPQRTATGEQRYKQLKALLMTSRPEKADAAFFSTTLMADSLRYENIPEGVRQSVFPSLLTFWMANLPEHPQWKTSPPPELTGAVRKILLRQIGVRNAENTLYQNVLQQVSRNYADMTLADMTGDTLTESLFSTEQTVPGMFTRQAWEGQVREAIEQVVTARREEIDWVLSDRQQDTSADISPDTLRNRLTSRYFTDFTGSWLAFLNSIRWKKEDSLSGILDQLTLMADARQSPLIALTDTLAWQAAAVRENRGLSDSLAKSAQELFNGKEKTPQQSREVDVPVGPLDKTFAPLLRLLGDKAGGGGGDTQLSLQTYLTRVTRVRLKLQQVTNAPDPQEMTQQLAQTVLQGKTVDLTDTRDYGRLIAASLGEEWSGFGQALFVRPVEQSWRQVLTPAADSLNRQWQRAIVSHWNQDFAGRYPFKASQNDASLPLLAQYLRDDGRINQFIAANLSGVLKREGRYWVADAMNTQGLTVNPDFIRALNRLRDVADTAFASGDAGIHFELRAKPARDVMKTHLVIDGQELEYFNQKERWQRFNWPDEQWQPGASLSWTSTQAMERILADYRGSWSLIRLLEQAQVTPVDSSTFKVVWKAQDGLPLNYLLRVEQGKGPLALLELKNFRLPGQVFLTGRSMKDAEEYGEDADE</sequence>
<dbReference type="PANTHER" id="PTHR36153:SF1">
    <property type="entry name" value="TYPE VI SECRETION SYSTEM COMPONENT TSSM1"/>
    <property type="match status" value="1"/>
</dbReference>
<evidence type="ECO:0000259" key="4">
    <source>
        <dbReference type="Pfam" id="PF21070"/>
    </source>
</evidence>
<dbReference type="Pfam" id="PF06744">
    <property type="entry name" value="IcmF_C"/>
    <property type="match status" value="1"/>
</dbReference>
<feature type="domain" description="IcmF-related" evidence="3">
    <location>
        <begin position="429"/>
        <end position="742"/>
    </location>
</feature>
<evidence type="ECO:0000313" key="6">
    <source>
        <dbReference type="Proteomes" id="UP000008525"/>
    </source>
</evidence>
<gene>
    <name evidence="5" type="ordered locus">ECW_m3042</name>
</gene>
<accession>A0A0H3EZN2</accession>
<dbReference type="Pfam" id="PF06761">
    <property type="entry name" value="IcmF-related"/>
    <property type="match status" value="1"/>
</dbReference>
<feature type="domain" description="Type VI secretion system IcmF C-terminal" evidence="2">
    <location>
        <begin position="1002"/>
        <end position="1106"/>
    </location>
</feature>
<evidence type="ECO:0000259" key="2">
    <source>
        <dbReference type="Pfam" id="PF06744"/>
    </source>
</evidence>
<organism evidence="5 6">
    <name type="scientific">Escherichia coli (strain ATCC 9637 / CCM 2024 / DSM 1116 / LMG 11080 / NBRC 13500 / NCIMB 8666 / NRRL B-766 / W)</name>
    <dbReference type="NCBI Taxonomy" id="566546"/>
    <lineage>
        <taxon>Bacteria</taxon>
        <taxon>Pseudomonadati</taxon>
        <taxon>Pseudomonadota</taxon>
        <taxon>Gammaproteobacteria</taxon>
        <taxon>Enterobacterales</taxon>
        <taxon>Enterobacteriaceae</taxon>
        <taxon>Escherichia</taxon>
    </lineage>
</organism>
<evidence type="ECO:0000256" key="1">
    <source>
        <dbReference type="SAM" id="Phobius"/>
    </source>
</evidence>
<dbReference type="PATRIC" id="fig|566546.4.peg.3007"/>
<dbReference type="EMBL" id="CP002185">
    <property type="protein sequence ID" value="ADT76435.1"/>
    <property type="molecule type" value="Genomic_DNA"/>
</dbReference>
<evidence type="ECO:0000313" key="5">
    <source>
        <dbReference type="EMBL" id="ADT76435.1"/>
    </source>
</evidence>
<dbReference type="KEGG" id="elw:ECW_m3042"/>
<dbReference type="InterPro" id="IPR010623">
    <property type="entry name" value="IcmF_C"/>
</dbReference>
<dbReference type="PANTHER" id="PTHR36153">
    <property type="entry name" value="INNER MEMBRANE PROTEIN-RELATED"/>
    <property type="match status" value="1"/>
</dbReference>
<keyword evidence="1" id="KW-0812">Transmembrane</keyword>
<name>A0A0H3EZN2_ECOLW</name>
<feature type="domain" description="Type VI secretion system component TssM1 helical" evidence="4">
    <location>
        <begin position="894"/>
        <end position="998"/>
    </location>
</feature>
<dbReference type="InterPro" id="IPR009612">
    <property type="entry name" value="IcmF-rel"/>
</dbReference>
<feature type="transmembrane region" description="Helical" evidence="1">
    <location>
        <begin position="377"/>
        <end position="402"/>
    </location>
</feature>
<proteinExistence type="predicted"/>
<dbReference type="InterPro" id="IPR048677">
    <property type="entry name" value="TssM1_hel"/>
</dbReference>
<keyword evidence="1" id="KW-1133">Transmembrane helix</keyword>
<dbReference type="AlphaFoldDB" id="A0A0H3EZN2"/>
<protein>
    <recommendedName>
        <fullName evidence="7">Type VI secretion protein VasK</fullName>
    </recommendedName>
</protein>
<evidence type="ECO:0008006" key="7">
    <source>
        <dbReference type="Google" id="ProtNLM"/>
    </source>
</evidence>
<reference evidence="5 6" key="1">
    <citation type="journal article" date="2011" name="BMC Genomics">
        <title>The genome sequence of E. coli W (ATCC 9637): comparative genome analysis and an improved genome-scale reconstruction of E. coli.</title>
        <authorList>
            <person name="Archer C.T."/>
            <person name="Kim J.F."/>
            <person name="Jeong H."/>
            <person name="Park J.H."/>
            <person name="Vickers C.E."/>
            <person name="Lee S.Y."/>
            <person name="Nielsen L.K."/>
        </authorList>
    </citation>
    <scope>NUCLEOTIDE SEQUENCE [LARGE SCALE GENOMIC DNA]</scope>
    <source>
        <strain evidence="6">ATCC 9637 / CCM 2024 / DSM 1116 / LMG 11080 / NBRC 13500 / NCIMB 8666 / NRRL B-766 / W</strain>
    </source>
</reference>
<feature type="transmembrane region" description="Helical" evidence="1">
    <location>
        <begin position="29"/>
        <end position="49"/>
    </location>
</feature>